<dbReference type="Proteomes" id="UP001211872">
    <property type="component" value="Chromosome"/>
</dbReference>
<accession>A0ABY7PIL1</accession>
<organism evidence="2 3">
    <name type="scientific">Hymenobacter yonginensis</name>
    <dbReference type="NCBI Taxonomy" id="748197"/>
    <lineage>
        <taxon>Bacteria</taxon>
        <taxon>Pseudomonadati</taxon>
        <taxon>Bacteroidota</taxon>
        <taxon>Cytophagia</taxon>
        <taxon>Cytophagales</taxon>
        <taxon>Hymenobacteraceae</taxon>
        <taxon>Hymenobacter</taxon>
    </lineage>
</organism>
<proteinExistence type="predicted"/>
<name>A0ABY7PIL1_9BACT</name>
<sequence length="290" mass="32032">MLPVFTLLAALSAPAPIAASPDSLVQPAPRRWTWYAGPTVGLAKPTMQWENNFPYAGYYETGQVVEPLYLLGEDMDAKLRPMGGLQLGLESPGRRWALHAEGTARQFGGYRQQFNTGHPDFPTKTYRLQATALTATLGVRYQLPVGQQWRLFAGAGWSVTKWANVQSEARYDGVASRELDGIALPVGSSFMQGLNPAAASRHAPSSYRSRAGGRYAEAGAHYRRWTLAVGYRRNHSHSLNDVSSAAHRQESRLTGQLMSFGTADGYYAIPRTRYVAVSWRLFDGHSFPHL</sequence>
<dbReference type="EMBL" id="CP115396">
    <property type="protein sequence ID" value="WBO83181.1"/>
    <property type="molecule type" value="Genomic_DNA"/>
</dbReference>
<evidence type="ECO:0000313" key="3">
    <source>
        <dbReference type="Proteomes" id="UP001211872"/>
    </source>
</evidence>
<dbReference type="RefSeq" id="WP_270125542.1">
    <property type="nucleotide sequence ID" value="NZ_CP115396.1"/>
</dbReference>
<evidence type="ECO:0000313" key="2">
    <source>
        <dbReference type="EMBL" id="WBO83181.1"/>
    </source>
</evidence>
<keyword evidence="3" id="KW-1185">Reference proteome</keyword>
<evidence type="ECO:0000256" key="1">
    <source>
        <dbReference type="SAM" id="SignalP"/>
    </source>
</evidence>
<gene>
    <name evidence="2" type="ORF">O9Z63_12410</name>
</gene>
<feature type="chain" id="PRO_5045622851" description="Outer membrane protein beta-barrel domain-containing protein" evidence="1">
    <location>
        <begin position="19"/>
        <end position="290"/>
    </location>
</feature>
<dbReference type="SUPFAM" id="SSF56925">
    <property type="entry name" value="OMPA-like"/>
    <property type="match status" value="1"/>
</dbReference>
<dbReference type="InterPro" id="IPR011250">
    <property type="entry name" value="OMP/PagP_B-barrel"/>
</dbReference>
<keyword evidence="1" id="KW-0732">Signal</keyword>
<reference evidence="2 3" key="1">
    <citation type="journal article" date="2011" name="Int. J. Syst. Evol. Microbiol.">
        <title>Hymenobacter yonginensis sp. nov., isolated from a mesotrophic artificial lake.</title>
        <authorList>
            <person name="Joung Y."/>
            <person name="Cho S.H."/>
            <person name="Kim H."/>
            <person name="Kim S.B."/>
            <person name="Joh K."/>
        </authorList>
    </citation>
    <scope>NUCLEOTIDE SEQUENCE [LARGE SCALE GENOMIC DNA]</scope>
    <source>
        <strain evidence="2 3">KCTC 22745</strain>
    </source>
</reference>
<evidence type="ECO:0008006" key="4">
    <source>
        <dbReference type="Google" id="ProtNLM"/>
    </source>
</evidence>
<protein>
    <recommendedName>
        <fullName evidence="4">Outer membrane protein beta-barrel domain-containing protein</fullName>
    </recommendedName>
</protein>
<feature type="signal peptide" evidence="1">
    <location>
        <begin position="1"/>
        <end position="18"/>
    </location>
</feature>